<evidence type="ECO:0000313" key="3">
    <source>
        <dbReference type="Proteomes" id="UP001152561"/>
    </source>
</evidence>
<dbReference type="GO" id="GO:0016071">
    <property type="term" value="P:mRNA metabolic process"/>
    <property type="evidence" value="ECO:0007669"/>
    <property type="project" value="UniProtKB-ARBA"/>
</dbReference>
<dbReference type="InterPro" id="IPR028322">
    <property type="entry name" value="PNRC-like_rgn"/>
</dbReference>
<accession>A0A9Q1M0Y0</accession>
<keyword evidence="3" id="KW-1185">Reference proteome</keyword>
<dbReference type="AlphaFoldDB" id="A0A9Q1M0Y0"/>
<dbReference type="EMBL" id="JAJAGQ010000012">
    <property type="protein sequence ID" value="KAJ8547539.1"/>
    <property type="molecule type" value="Genomic_DNA"/>
</dbReference>
<evidence type="ECO:0000313" key="2">
    <source>
        <dbReference type="EMBL" id="KAJ8547539.1"/>
    </source>
</evidence>
<dbReference type="PANTHER" id="PTHR35306">
    <property type="entry name" value="BNAA03G57290D PROTEIN"/>
    <property type="match status" value="1"/>
</dbReference>
<proteinExistence type="predicted"/>
<dbReference type="OrthoDB" id="1921042at2759"/>
<comment type="caution">
    <text evidence="2">The sequence shown here is derived from an EMBL/GenBank/DDBJ whole genome shotgun (WGS) entry which is preliminary data.</text>
</comment>
<dbReference type="Pfam" id="PF15365">
    <property type="entry name" value="PNRC"/>
    <property type="match status" value="1"/>
</dbReference>
<dbReference type="PANTHER" id="PTHR35306:SF1">
    <property type="entry name" value="VQ DOMAIN-CONTAINING PROTEIN"/>
    <property type="match status" value="1"/>
</dbReference>
<dbReference type="Proteomes" id="UP001152561">
    <property type="component" value="Unassembled WGS sequence"/>
</dbReference>
<evidence type="ECO:0000256" key="1">
    <source>
        <dbReference type="SAM" id="MobiDB-lite"/>
    </source>
</evidence>
<name>A0A9Q1M0Y0_9SOLA</name>
<organism evidence="2 3">
    <name type="scientific">Anisodus acutangulus</name>
    <dbReference type="NCBI Taxonomy" id="402998"/>
    <lineage>
        <taxon>Eukaryota</taxon>
        <taxon>Viridiplantae</taxon>
        <taxon>Streptophyta</taxon>
        <taxon>Embryophyta</taxon>
        <taxon>Tracheophyta</taxon>
        <taxon>Spermatophyta</taxon>
        <taxon>Magnoliopsida</taxon>
        <taxon>eudicotyledons</taxon>
        <taxon>Gunneridae</taxon>
        <taxon>Pentapetalae</taxon>
        <taxon>asterids</taxon>
        <taxon>lamiids</taxon>
        <taxon>Solanales</taxon>
        <taxon>Solanaceae</taxon>
        <taxon>Solanoideae</taxon>
        <taxon>Hyoscyameae</taxon>
        <taxon>Anisodus</taxon>
    </lineage>
</organism>
<feature type="region of interest" description="Disordered" evidence="1">
    <location>
        <begin position="165"/>
        <end position="184"/>
    </location>
</feature>
<protein>
    <submittedName>
        <fullName evidence="2">Uncharacterized protein</fullName>
    </submittedName>
</protein>
<sequence length="256" mass="28141">METLVVVAHHKTHYYDRTRVQAPGQFGSFGSPPYVGFKEINCRTFESGQGLLPTPLRSCSTPITKKGCSPSSSSSSIPVNCHSEGLKKLKKSTPSSAISIPINIKNGANSIKVEYLNDEFAYSELWAGPAYSNSPPPSSLPIPKFTFKPKRTVSLELHGSPSDIDLPMLAKSAPASPTRDRSPSPGDPYFFAIQSQKPLLYRVLSTSYSLQIHDAWIGWSLLSGCSTCFSAKSFILPLEIVDHTWLLTRTLFEEDR</sequence>
<reference evidence="3" key="1">
    <citation type="journal article" date="2023" name="Proc. Natl. Acad. Sci. U.S.A.">
        <title>Genomic and structural basis for evolution of tropane alkaloid biosynthesis.</title>
        <authorList>
            <person name="Wanga Y.-J."/>
            <person name="Taina T."/>
            <person name="Yua J.-Y."/>
            <person name="Lia J."/>
            <person name="Xua B."/>
            <person name="Chenc J."/>
            <person name="D'Auriad J.C."/>
            <person name="Huanga J.-P."/>
            <person name="Huanga S.-X."/>
        </authorList>
    </citation>
    <scope>NUCLEOTIDE SEQUENCE [LARGE SCALE GENOMIC DNA]</scope>
    <source>
        <strain evidence="3">cv. KIB-2019</strain>
    </source>
</reference>
<gene>
    <name evidence="2" type="ORF">K7X08_011125</name>
</gene>